<evidence type="ECO:0000313" key="2">
    <source>
        <dbReference type="Proteomes" id="UP001234297"/>
    </source>
</evidence>
<dbReference type="Proteomes" id="UP001234297">
    <property type="component" value="Chromosome 1"/>
</dbReference>
<protein>
    <submittedName>
        <fullName evidence="1">Uncharacterized protein</fullName>
    </submittedName>
</protein>
<organism evidence="1 2">
    <name type="scientific">Persea americana</name>
    <name type="common">Avocado</name>
    <dbReference type="NCBI Taxonomy" id="3435"/>
    <lineage>
        <taxon>Eukaryota</taxon>
        <taxon>Viridiplantae</taxon>
        <taxon>Streptophyta</taxon>
        <taxon>Embryophyta</taxon>
        <taxon>Tracheophyta</taxon>
        <taxon>Spermatophyta</taxon>
        <taxon>Magnoliopsida</taxon>
        <taxon>Magnoliidae</taxon>
        <taxon>Laurales</taxon>
        <taxon>Lauraceae</taxon>
        <taxon>Persea</taxon>
    </lineage>
</organism>
<gene>
    <name evidence="1" type="ORF">MRB53_004190</name>
</gene>
<sequence length="1943" mass="219026">MECDSHVEPRVGVASDENKVHDGLLETKLQYIKCTSEVIEEYPVRRRRSRTSERMAPDTRASRKLKDEESNISKNHNGGKSKDSSENPNAKDSSETSNANAGSTTKGTYSLRRSVRETPSKKQRSSSPLGTRKSERHENQVSPTPVNRKSERVQKRRVQNLQSRSERGEKHPSLRSSSSKKSAKSSSSLGTKRKTVNKGKSGKQVATGAGEQRKREKQDTLADVVLKNKKRLDARRYRELLKPLGKNVKQPELGKKRKREENSSHKDAPDGRKETKGDANKCLKEIKGAANKSLRKKEDELAKEIKGAANKRLRKKEQGSAKDIMGGAKEEPRGKRLRKLGEEIVESYSSGFVRDDLPRTSECTLCTSELWPPMSDVILDTHGQDVALKDGDKVSMREDLPPTSDCMLAEPCPASSDAILERVERLGYDSQHQEVSCNTRNNDLFDISLSKQEVSEKIAPLRTPQKDKIIFQEDRIGKLDKDVLERATVPQKLSVSTGSLTTDEISVPPKEVRVMLEVRDGIGIVEACSGSTQLNESSLDTPKDGDHNACAICKLGGKLLVCDGKGCRKSYHLLCLDPPLKDVPHGVWHCLSCVKKKIESGVHSVSKGVESIWNTREVDVLDHEGMRKEKQYLVKYRGLAHVHNRWIPESHLHDAPVLVAKFNRGHQNGKTPTWKSEWTVPQRLVQRRLLMTPKLAAELLSGCGSDALNCCYEWLVKWNGLGYEHATWELENASFLSSHEALVKDYECRHEKAKKASDPSRIHKVLQERKTFLQELPNFPSGCPPGLEEDLLSFVNKLRDYWHKCHNAIVIDDQERIMKVILFIISLQSDAYRPFLIISISTSVPTWEAELLRLAPSVNSVVYTGNTDVRKSIRELEFYEESGHPMFQVLVSPPEAIVEDFEALKCLDWEAIIVDDCQNSRVSKHYEKISMLMSDFRLLLASGLIKDNIHEYQNLLSFLEFGDGMHSSNLKNDSNENTDALPMLKERLARYIAYERKSDSSKFVEHWVPVWLSNVQLEKYCATLLSNSSSLYSCTKSDLVGALREMLISTRKCCDHPYLVDVSLQSTLTKGHPEVEYLDIGVNASGKLKLLDKILQEIKKRGLRVLILFQSIGGSGRNSIGDILDDFLRQRFGPDSYERVDSGLLVSKKQASLNMFNSKERGRFVFLIENRACLSSIKLTGVDAVIIYDSDWNPLNDLRALQKINIDSQFEQLRVFRLYSPCTVEEKVLIFSKEEMTLESNIQNISRSISHMLLIWGASYLFDRLDEFHGLSSPCLDSVAPEQSLLDDVVSELLTQLPSHGVEADNISNCSVIKRVHHRGTAYSRNISLLGEHKMLPTKVEQPHVFWKKLLEGRYPQWRYLSAPSPRARKKVQYLDKLPKIPEVENDEARKKRKKGCNNPIDPISTNTCLEDKRKSVSSDKEAKMADETTFACSSSGSSLIFLRRTTDPCAVKKDSATGVSGSHAEDLHCLPRSQTNSHMTSVVKMNSAVPQINIIESEGRRKLRDAQKTLHLLLEPEIAKLCETLQLPEDVKHMAGKFLEYVMNNHHVSSKPVTILQAFQISLCWTAASFLKHKVDRKESLALAKQHLNFECKEEEAESVYLKLRMLKKTFQRQTCLSTNSTKSTSEEVLSSAQENENVAQNARTVEATATEMLDLEEGEIRENPPSHCMSAKVPMKQGQGQVPECGEDTIASKTSDNVYPQCIDSEESQYPGFLDRRISHIEEICAQRKNVILLKHQEEIGKFIQFRENEKKKLKDEYRLESDIISRTHSDFVVRSNMLKKLEAVFLMKMAEFDRRMVNCQRKIIAMQQVAKDKEKQTKARWLEEGRSGRLSESFSKLPLPYTGFILENMETRAGDDMGGTVLLSDPSAQLKNVNLAVSRGAEPTVPNAKSVDTPAISFREGVEGVPFKNATMQSGNRNGVGSKNDGMENAALERLSEAGG</sequence>
<proteinExistence type="predicted"/>
<comment type="caution">
    <text evidence="1">The sequence shown here is derived from an EMBL/GenBank/DDBJ whole genome shotgun (WGS) entry which is preliminary data.</text>
</comment>
<evidence type="ECO:0000313" key="1">
    <source>
        <dbReference type="EMBL" id="KAJ8651167.1"/>
    </source>
</evidence>
<dbReference type="EMBL" id="CM056809">
    <property type="protein sequence ID" value="KAJ8651167.1"/>
    <property type="molecule type" value="Genomic_DNA"/>
</dbReference>
<accession>A0ACC2N3C7</accession>
<name>A0ACC2N3C7_PERAE</name>
<reference evidence="1 2" key="1">
    <citation type="journal article" date="2022" name="Hortic Res">
        <title>A haplotype resolved chromosomal level avocado genome allows analysis of novel avocado genes.</title>
        <authorList>
            <person name="Nath O."/>
            <person name="Fletcher S.J."/>
            <person name="Hayward A."/>
            <person name="Shaw L.M."/>
            <person name="Masouleh A.K."/>
            <person name="Furtado A."/>
            <person name="Henry R.J."/>
            <person name="Mitter N."/>
        </authorList>
    </citation>
    <scope>NUCLEOTIDE SEQUENCE [LARGE SCALE GENOMIC DNA]</scope>
    <source>
        <strain evidence="2">cv. Hass</strain>
    </source>
</reference>
<keyword evidence="2" id="KW-1185">Reference proteome</keyword>